<gene>
    <name evidence="1" type="ORF">METZ01_LOCUS432904</name>
</gene>
<dbReference type="AlphaFoldDB" id="A0A382YAC2"/>
<evidence type="ECO:0008006" key="2">
    <source>
        <dbReference type="Google" id="ProtNLM"/>
    </source>
</evidence>
<accession>A0A382YAC2</accession>
<protein>
    <recommendedName>
        <fullName evidence="2">Toxin-antitoxin system YwqK family antitoxin</fullName>
    </recommendedName>
</protein>
<evidence type="ECO:0000313" key="1">
    <source>
        <dbReference type="EMBL" id="SVD80050.1"/>
    </source>
</evidence>
<sequence>MKKLYPLLSVLFLIVSCSTELDTLQKRGDTYYEINSEEPFSGLIINKYESGQKHTKGYLTNGREDGIWTWWYEGSPKNHIRLYLDNILDNLPYLFYDSWENYGQKRKVVDYLDGTKDGLSTEWYENGQKKEEGTYKDGKEDGLWTGWYDNGQKEIEGTFKDGKPDGLSTLWYENGQKRQEGTENEWTYWNEDGSLKE</sequence>
<proteinExistence type="predicted"/>
<dbReference type="Pfam" id="PF07661">
    <property type="entry name" value="MORN_2"/>
    <property type="match status" value="3"/>
</dbReference>
<dbReference type="InterPro" id="IPR011652">
    <property type="entry name" value="MORN_2"/>
</dbReference>
<dbReference type="Gene3D" id="2.20.110.10">
    <property type="entry name" value="Histone H3 K4-specific methyltransferase SET7/9 N-terminal domain"/>
    <property type="match status" value="1"/>
</dbReference>
<dbReference type="SUPFAM" id="SSF82185">
    <property type="entry name" value="Histone H3 K4-specific methyltransferase SET7/9 N-terminal domain"/>
    <property type="match status" value="1"/>
</dbReference>
<name>A0A382YAC2_9ZZZZ</name>
<organism evidence="1">
    <name type="scientific">marine metagenome</name>
    <dbReference type="NCBI Taxonomy" id="408172"/>
    <lineage>
        <taxon>unclassified sequences</taxon>
        <taxon>metagenomes</taxon>
        <taxon>ecological metagenomes</taxon>
    </lineage>
</organism>
<reference evidence="1" key="1">
    <citation type="submission" date="2018-05" db="EMBL/GenBank/DDBJ databases">
        <authorList>
            <person name="Lanie J.A."/>
            <person name="Ng W.-L."/>
            <person name="Kazmierczak K.M."/>
            <person name="Andrzejewski T.M."/>
            <person name="Davidsen T.M."/>
            <person name="Wayne K.J."/>
            <person name="Tettelin H."/>
            <person name="Glass J.I."/>
            <person name="Rusch D."/>
            <person name="Podicherti R."/>
            <person name="Tsui H.-C.T."/>
            <person name="Winkler M.E."/>
        </authorList>
    </citation>
    <scope>NUCLEOTIDE SEQUENCE</scope>
</reference>
<dbReference type="EMBL" id="UINC01174099">
    <property type="protein sequence ID" value="SVD80050.1"/>
    <property type="molecule type" value="Genomic_DNA"/>
</dbReference>
<dbReference type="PROSITE" id="PS51257">
    <property type="entry name" value="PROKAR_LIPOPROTEIN"/>
    <property type="match status" value="1"/>
</dbReference>